<reference evidence="2" key="1">
    <citation type="submission" date="2016-10" db="EMBL/GenBank/DDBJ databases">
        <authorList>
            <person name="Varghese N."/>
            <person name="Submissions S."/>
        </authorList>
    </citation>
    <scope>NUCLEOTIDE SEQUENCE [LARGE SCALE GENOMIC DNA]</scope>
    <source>
        <strain evidence="2">DSM 22002</strain>
    </source>
</reference>
<protein>
    <recommendedName>
        <fullName evidence="3">Excreted virulence factor EspC, type VII ESX diderm</fullName>
    </recommendedName>
</protein>
<organism evidence="1 2">
    <name type="scientific">Agrococcus jejuensis</name>
    <dbReference type="NCBI Taxonomy" id="399736"/>
    <lineage>
        <taxon>Bacteria</taxon>
        <taxon>Bacillati</taxon>
        <taxon>Actinomycetota</taxon>
        <taxon>Actinomycetes</taxon>
        <taxon>Micrococcales</taxon>
        <taxon>Microbacteriaceae</taxon>
        <taxon>Agrococcus</taxon>
    </lineage>
</organism>
<sequence>MGDDIRISYGDLRGAVTNLDHVATQFAAHDDTADAAAAAVGHDGLAHQVRESADTWDDNRKDFREAAEGLARSIDDIMRAFVELDVELAKDER</sequence>
<accession>A0A1G8BS98</accession>
<dbReference type="AlphaFoldDB" id="A0A1G8BS98"/>
<proteinExistence type="predicted"/>
<dbReference type="Proteomes" id="UP000198822">
    <property type="component" value="Chromosome I"/>
</dbReference>
<name>A0A1G8BS98_9MICO</name>
<evidence type="ECO:0000313" key="2">
    <source>
        <dbReference type="Proteomes" id="UP000198822"/>
    </source>
</evidence>
<evidence type="ECO:0008006" key="3">
    <source>
        <dbReference type="Google" id="ProtNLM"/>
    </source>
</evidence>
<dbReference type="RefSeq" id="WP_092503066.1">
    <property type="nucleotide sequence ID" value="NZ_LT629695.1"/>
</dbReference>
<dbReference type="EMBL" id="LT629695">
    <property type="protein sequence ID" value="SDH36067.1"/>
    <property type="molecule type" value="Genomic_DNA"/>
</dbReference>
<dbReference type="OrthoDB" id="4828169at2"/>
<dbReference type="STRING" id="399736.SAMN04489720_1039"/>
<evidence type="ECO:0000313" key="1">
    <source>
        <dbReference type="EMBL" id="SDH36067.1"/>
    </source>
</evidence>
<keyword evidence="2" id="KW-1185">Reference proteome</keyword>
<gene>
    <name evidence="1" type="ORF">SAMN04489720_1039</name>
</gene>